<proteinExistence type="predicted"/>
<accession>A0A2N5UGE0</accession>
<protein>
    <submittedName>
        <fullName evidence="1">Uncharacterized protein</fullName>
    </submittedName>
</protein>
<sequence>MENNRGRFQEPHESFCFSPWSVPISGGTEAGVSTCTSYTNVTLVAATNLAAGGCNRYNPFGGVELAKKTTAAGAEPCATVPRGSLPNQTFKLQLIPTPHKRHRDDGDAPPVCKQRRGGIVEIPPLTQPAAEQPGGLEINIDTLPESSVMDDIHPIMTAMDWLNEQKSILGINPLKKALVILKKINNQNAMLQNVSA</sequence>
<dbReference type="Proteomes" id="UP000235392">
    <property type="component" value="Unassembled WGS sequence"/>
</dbReference>
<reference evidence="1 2" key="1">
    <citation type="submission" date="2017-11" db="EMBL/GenBank/DDBJ databases">
        <title>De novo assembly and phasing of dikaryotic genomes from two isolates of Puccinia coronata f. sp. avenae, the causal agent of oat crown rust.</title>
        <authorList>
            <person name="Miller M.E."/>
            <person name="Zhang Y."/>
            <person name="Omidvar V."/>
            <person name="Sperschneider J."/>
            <person name="Schwessinger B."/>
            <person name="Raley C."/>
            <person name="Palmer J.M."/>
            <person name="Garnica D."/>
            <person name="Upadhyaya N."/>
            <person name="Rathjen J."/>
            <person name="Taylor J.M."/>
            <person name="Park R.F."/>
            <person name="Dodds P.N."/>
            <person name="Hirsch C.D."/>
            <person name="Kianian S.F."/>
            <person name="Figueroa M."/>
        </authorList>
    </citation>
    <scope>NUCLEOTIDE SEQUENCE [LARGE SCALE GENOMIC DNA]</scope>
    <source>
        <strain evidence="1">12SD80</strain>
    </source>
</reference>
<name>A0A2N5UGE0_9BASI</name>
<dbReference type="AlphaFoldDB" id="A0A2N5UGE0"/>
<evidence type="ECO:0000313" key="1">
    <source>
        <dbReference type="EMBL" id="PLW36780.1"/>
    </source>
</evidence>
<evidence type="ECO:0000313" key="2">
    <source>
        <dbReference type="Proteomes" id="UP000235392"/>
    </source>
</evidence>
<comment type="caution">
    <text evidence="1">The sequence shown here is derived from an EMBL/GenBank/DDBJ whole genome shotgun (WGS) entry which is preliminary data.</text>
</comment>
<dbReference type="EMBL" id="PGCI01000154">
    <property type="protein sequence ID" value="PLW36780.1"/>
    <property type="molecule type" value="Genomic_DNA"/>
</dbReference>
<organism evidence="1 2">
    <name type="scientific">Puccinia coronata f. sp. avenae</name>
    <dbReference type="NCBI Taxonomy" id="200324"/>
    <lineage>
        <taxon>Eukaryota</taxon>
        <taxon>Fungi</taxon>
        <taxon>Dikarya</taxon>
        <taxon>Basidiomycota</taxon>
        <taxon>Pucciniomycotina</taxon>
        <taxon>Pucciniomycetes</taxon>
        <taxon>Pucciniales</taxon>
        <taxon>Pucciniaceae</taxon>
        <taxon>Puccinia</taxon>
    </lineage>
</organism>
<gene>
    <name evidence="1" type="ORF">PCASD_13258</name>
</gene>